<dbReference type="AlphaFoldDB" id="A0A1P8EM38"/>
<protein>
    <recommendedName>
        <fullName evidence="7 9">Uroporphyrinogen-III synthase</fullName>
        <ecNumber evidence="3 9">4.2.1.75</ecNumber>
    </recommendedName>
</protein>
<evidence type="ECO:0000256" key="6">
    <source>
        <dbReference type="ARBA" id="ARBA00037589"/>
    </source>
</evidence>
<dbReference type="CDD" id="cd06578">
    <property type="entry name" value="HemD"/>
    <property type="match status" value="1"/>
</dbReference>
<evidence type="ECO:0000259" key="10">
    <source>
        <dbReference type="Pfam" id="PF02602"/>
    </source>
</evidence>
<comment type="function">
    <text evidence="6 9">Catalyzes cyclization of the linear tetrapyrrole, hydroxymethylbilane, to the macrocyclic uroporphyrinogen III.</text>
</comment>
<proteinExistence type="inferred from homology"/>
<keyword evidence="4 9" id="KW-0456">Lyase</keyword>
<dbReference type="PANTHER" id="PTHR38042">
    <property type="entry name" value="UROPORPHYRINOGEN-III SYNTHASE, CHLOROPLASTIC"/>
    <property type="match status" value="1"/>
</dbReference>
<dbReference type="STRING" id="487316.BEN76_14580"/>
<evidence type="ECO:0000256" key="8">
    <source>
        <dbReference type="ARBA" id="ARBA00048617"/>
    </source>
</evidence>
<evidence type="ECO:0000256" key="9">
    <source>
        <dbReference type="RuleBase" id="RU366031"/>
    </source>
</evidence>
<evidence type="ECO:0000256" key="4">
    <source>
        <dbReference type="ARBA" id="ARBA00023239"/>
    </source>
</evidence>
<dbReference type="InterPro" id="IPR036108">
    <property type="entry name" value="4pyrrol_syn_uPrphyn_synt_sf"/>
</dbReference>
<evidence type="ECO:0000313" key="12">
    <source>
        <dbReference type="Proteomes" id="UP000185674"/>
    </source>
</evidence>
<organism evidence="11 12">
    <name type="scientific">Acinetobacter soli</name>
    <dbReference type="NCBI Taxonomy" id="487316"/>
    <lineage>
        <taxon>Bacteria</taxon>
        <taxon>Pseudomonadati</taxon>
        <taxon>Pseudomonadota</taxon>
        <taxon>Gammaproteobacteria</taxon>
        <taxon>Moraxellales</taxon>
        <taxon>Moraxellaceae</taxon>
        <taxon>Acinetobacter</taxon>
    </lineage>
</organism>
<dbReference type="UniPathway" id="UPA00251">
    <property type="reaction ID" value="UER00320"/>
</dbReference>
<dbReference type="InterPro" id="IPR039793">
    <property type="entry name" value="UROS/Hem4"/>
</dbReference>
<dbReference type="GO" id="GO:0004852">
    <property type="term" value="F:uroporphyrinogen-III synthase activity"/>
    <property type="evidence" value="ECO:0007669"/>
    <property type="project" value="UniProtKB-UniRule"/>
</dbReference>
<dbReference type="GO" id="GO:0006780">
    <property type="term" value="P:uroporphyrinogen III biosynthetic process"/>
    <property type="evidence" value="ECO:0007669"/>
    <property type="project" value="UniProtKB-UniRule"/>
</dbReference>
<gene>
    <name evidence="11" type="ORF">BEN76_14580</name>
</gene>
<dbReference type="Gene3D" id="3.40.50.10090">
    <property type="match status" value="2"/>
</dbReference>
<dbReference type="Proteomes" id="UP000185674">
    <property type="component" value="Chromosome"/>
</dbReference>
<evidence type="ECO:0000313" key="11">
    <source>
        <dbReference type="EMBL" id="APV37162.1"/>
    </source>
</evidence>
<comment type="catalytic activity">
    <reaction evidence="8 9">
        <text>hydroxymethylbilane = uroporphyrinogen III + H2O</text>
        <dbReference type="Rhea" id="RHEA:18965"/>
        <dbReference type="ChEBI" id="CHEBI:15377"/>
        <dbReference type="ChEBI" id="CHEBI:57308"/>
        <dbReference type="ChEBI" id="CHEBI:57845"/>
        <dbReference type="EC" id="4.2.1.75"/>
    </reaction>
</comment>
<keyword evidence="5 9" id="KW-0627">Porphyrin biosynthesis</keyword>
<dbReference type="InterPro" id="IPR003754">
    <property type="entry name" value="4pyrrol_synth_uPrphyn_synth"/>
</dbReference>
<dbReference type="PANTHER" id="PTHR38042:SF1">
    <property type="entry name" value="UROPORPHYRINOGEN-III SYNTHASE, CHLOROPLASTIC"/>
    <property type="match status" value="1"/>
</dbReference>
<evidence type="ECO:0000256" key="2">
    <source>
        <dbReference type="ARBA" id="ARBA00008133"/>
    </source>
</evidence>
<sequence length="255" mass="28855">MYFINTRPLGRADELTQALAAQGFRVECLPLLELVEQPFDAHLNALYQDLTHAQVIVVVSPTAVEIGMCYLQRAGLTLQDVAQADWIAVGQQTAQTLSHYGIQAHVPTIESSEGMLHLPVFETQSALHRVAFWRGEGGRQFMMQHLAEQGIQILNFVLYDRRCPLASKQQIGNIAAKIKEQKQRAWVLISSEASWLNWLALTQHDTPFFDLCDYVVLGERLEQILTIYQNQSSQSFTIIRVENLKAATLLRHLQT</sequence>
<dbReference type="SUPFAM" id="SSF69618">
    <property type="entry name" value="HemD-like"/>
    <property type="match status" value="1"/>
</dbReference>
<dbReference type="RefSeq" id="WP_076033384.1">
    <property type="nucleotide sequence ID" value="NZ_CP016896.1"/>
</dbReference>
<evidence type="ECO:0000256" key="5">
    <source>
        <dbReference type="ARBA" id="ARBA00023244"/>
    </source>
</evidence>
<dbReference type="Pfam" id="PF02602">
    <property type="entry name" value="HEM4"/>
    <property type="match status" value="1"/>
</dbReference>
<dbReference type="EMBL" id="CP016896">
    <property type="protein sequence ID" value="APV37162.1"/>
    <property type="molecule type" value="Genomic_DNA"/>
</dbReference>
<comment type="similarity">
    <text evidence="2 9">Belongs to the uroporphyrinogen-III synthase family.</text>
</comment>
<comment type="pathway">
    <text evidence="1 9">Porphyrin-containing compound metabolism; protoporphyrin-IX biosynthesis; coproporphyrinogen-III from 5-aminolevulinate: step 3/4.</text>
</comment>
<accession>A0A1P8EM38</accession>
<dbReference type="KEGG" id="asol:BEN76_14580"/>
<evidence type="ECO:0000256" key="7">
    <source>
        <dbReference type="ARBA" id="ARBA00040167"/>
    </source>
</evidence>
<name>A0A1P8EM38_9GAMM</name>
<feature type="domain" description="Tetrapyrrole biosynthesis uroporphyrinogen III synthase" evidence="10">
    <location>
        <begin position="13"/>
        <end position="223"/>
    </location>
</feature>
<dbReference type="GO" id="GO:0006782">
    <property type="term" value="P:protoporphyrinogen IX biosynthetic process"/>
    <property type="evidence" value="ECO:0007669"/>
    <property type="project" value="UniProtKB-UniRule"/>
</dbReference>
<reference evidence="11 12" key="1">
    <citation type="submission" date="2016-08" db="EMBL/GenBank/DDBJ databases">
        <title>Complete genome sequence of Acinetobacter baylyi strain GFJ2.</title>
        <authorList>
            <person name="Tabata M."/>
            <person name="Kuboki S."/>
            <person name="Gibu N."/>
            <person name="Kinouchi Y."/>
            <person name="Vangnai A."/>
            <person name="Kasai D."/>
            <person name="Fukuda M."/>
        </authorList>
    </citation>
    <scope>NUCLEOTIDE SEQUENCE [LARGE SCALE GENOMIC DNA]</scope>
    <source>
        <strain evidence="11 12">GFJ2</strain>
    </source>
</reference>
<evidence type="ECO:0000256" key="3">
    <source>
        <dbReference type="ARBA" id="ARBA00013109"/>
    </source>
</evidence>
<dbReference type="eggNOG" id="COG1587">
    <property type="taxonomic scope" value="Bacteria"/>
</dbReference>
<evidence type="ECO:0000256" key="1">
    <source>
        <dbReference type="ARBA" id="ARBA00004772"/>
    </source>
</evidence>
<dbReference type="EC" id="4.2.1.75" evidence="3 9"/>